<evidence type="ECO:0000313" key="3">
    <source>
        <dbReference type="EMBL" id="CAG9931976.1"/>
    </source>
</evidence>
<keyword evidence="1" id="KW-0812">Transmembrane</keyword>
<keyword evidence="4" id="KW-1185">Reference proteome</keyword>
<dbReference type="RefSeq" id="WP_239795992.1">
    <property type="nucleotide sequence ID" value="NZ_OU912926.1"/>
</dbReference>
<evidence type="ECO:0000313" key="4">
    <source>
        <dbReference type="Proteomes" id="UP000839052"/>
    </source>
</evidence>
<keyword evidence="1" id="KW-0472">Membrane</keyword>
<dbReference type="SMART" id="SM01080">
    <property type="entry name" value="CHASE2"/>
    <property type="match status" value="1"/>
</dbReference>
<dbReference type="Pfam" id="PF05226">
    <property type="entry name" value="CHASE2"/>
    <property type="match status" value="1"/>
</dbReference>
<feature type="domain" description="CHASE2" evidence="2">
    <location>
        <begin position="52"/>
        <end position="355"/>
    </location>
</feature>
<sequence length="569" mass="64252">MNLNIYFTNRLRLAYSKSSALLAKFWQKKFYLYLAALFTLFAVLDTVQLHIISGMRQQAFDAMVRYRIIVPKPDSNIVIVDINEASLAAMAKDYGRWPWPRQVLGEFIEQVEKQQPKAIIFDILFSDADIYNPDSDAYFDSAVAATNNTYFPLLRLDPSSDPLSLVKPAMIPGVVPLFNDAQPEATVAVVLPQFPAALKSGRLGLHNIYPDADGIVRQYIVYRDDYGWKLPSLPARVARDFGWSEPAAQSVLLNWRGPPFSYKYVSFHDVFMDGGSKEKKRPQDEFKNKIVIIGSTAPSLFDIKPTPMSKMHPGVEILATAIDNFKHNDYLRFPEARVVYFLLTLCIIWATAWGFYNNVGRSKIDVLFGASQFILMGISYASINFADTYINITGPVTLGLIYFAIARVYSAATGKMLEQSMVRYSTEREGELHATLLLIRLDVAQNILTDAMMEKIRYGLENTGIEQKSVEVLRGYQKGLWDLFEKTFTISWIVNQEDANGAARVTEDVAAVIAAFPQLLSKCIIAPDIAVSWFVHQGKISGGKEARDCWRVMFAEALLRWNEQQEKAL</sequence>
<name>A0ABM8YWU9_9PROT</name>
<keyword evidence="1" id="KW-1133">Transmembrane helix</keyword>
<evidence type="ECO:0000259" key="2">
    <source>
        <dbReference type="SMART" id="SM01080"/>
    </source>
</evidence>
<dbReference type="InterPro" id="IPR007890">
    <property type="entry name" value="CHASE2"/>
</dbReference>
<feature type="transmembrane region" description="Helical" evidence="1">
    <location>
        <begin position="366"/>
        <end position="383"/>
    </location>
</feature>
<dbReference type="Proteomes" id="UP000839052">
    <property type="component" value="Chromosome"/>
</dbReference>
<evidence type="ECO:0000256" key="1">
    <source>
        <dbReference type="SAM" id="Phobius"/>
    </source>
</evidence>
<feature type="transmembrane region" description="Helical" evidence="1">
    <location>
        <begin position="338"/>
        <end position="359"/>
    </location>
</feature>
<accession>A0ABM8YWU9</accession>
<feature type="transmembrane region" description="Helical" evidence="1">
    <location>
        <begin position="30"/>
        <end position="51"/>
    </location>
</feature>
<proteinExistence type="predicted"/>
<feature type="transmembrane region" description="Helical" evidence="1">
    <location>
        <begin position="389"/>
        <end position="409"/>
    </location>
</feature>
<gene>
    <name evidence="3" type="ORF">NTG6680_0723</name>
</gene>
<dbReference type="EMBL" id="OU912926">
    <property type="protein sequence ID" value="CAG9931976.1"/>
    <property type="molecule type" value="Genomic_DNA"/>
</dbReference>
<protein>
    <submittedName>
        <fullName evidence="3">CHASE2 domain-containing protein</fullName>
    </submittedName>
</protein>
<organism evidence="3 4">
    <name type="scientific">Candidatus Nitrotoga arctica</name>
    <dbReference type="NCBI Taxonomy" id="453162"/>
    <lineage>
        <taxon>Bacteria</taxon>
        <taxon>Pseudomonadati</taxon>
        <taxon>Pseudomonadota</taxon>
        <taxon>Betaproteobacteria</taxon>
        <taxon>Nitrosomonadales</taxon>
        <taxon>Gallionellaceae</taxon>
        <taxon>Candidatus Nitrotoga</taxon>
    </lineage>
</organism>
<reference evidence="3 4" key="1">
    <citation type="submission" date="2021-10" db="EMBL/GenBank/DDBJ databases">
        <authorList>
            <person name="Koch H."/>
        </authorList>
    </citation>
    <scope>NUCLEOTIDE SEQUENCE [LARGE SCALE GENOMIC DNA]</scope>
    <source>
        <strain evidence="3">6680</strain>
    </source>
</reference>